<keyword evidence="4" id="KW-1185">Reference proteome</keyword>
<dbReference type="EMBL" id="KE145359">
    <property type="protein sequence ID" value="EPE32176.1"/>
    <property type="molecule type" value="Genomic_DNA"/>
</dbReference>
<evidence type="ECO:0000313" key="4">
    <source>
        <dbReference type="Proteomes" id="UP000016922"/>
    </source>
</evidence>
<proteinExistence type="predicted"/>
<evidence type="ECO:0000256" key="1">
    <source>
        <dbReference type="SAM" id="MobiDB-lite"/>
    </source>
</evidence>
<dbReference type="eggNOG" id="ENOG502RFG7">
    <property type="taxonomic scope" value="Eukaryota"/>
</dbReference>
<name>S3DJG0_GLAL2</name>
<accession>S3DJG0</accession>
<gene>
    <name evidence="3" type="ORF">GLAREA_07309</name>
</gene>
<organism evidence="3 4">
    <name type="scientific">Glarea lozoyensis (strain ATCC 20868 / MF5171)</name>
    <dbReference type="NCBI Taxonomy" id="1116229"/>
    <lineage>
        <taxon>Eukaryota</taxon>
        <taxon>Fungi</taxon>
        <taxon>Dikarya</taxon>
        <taxon>Ascomycota</taxon>
        <taxon>Pezizomycotina</taxon>
        <taxon>Leotiomycetes</taxon>
        <taxon>Helotiales</taxon>
        <taxon>Helotiaceae</taxon>
        <taxon>Glarea</taxon>
    </lineage>
</organism>
<dbReference type="Proteomes" id="UP000016922">
    <property type="component" value="Unassembled WGS sequence"/>
</dbReference>
<dbReference type="Pfam" id="PF09350">
    <property type="entry name" value="DJC28_CD"/>
    <property type="match status" value="1"/>
</dbReference>
<dbReference type="PANTHER" id="PTHR39394:SF1">
    <property type="entry name" value="DNAJ HOMOLOGUE SUBFAMILY C MEMBER 28 CONSERVED DOMAIN-CONTAINING PROTEIN"/>
    <property type="match status" value="1"/>
</dbReference>
<feature type="region of interest" description="Disordered" evidence="1">
    <location>
        <begin position="35"/>
        <end position="89"/>
    </location>
</feature>
<dbReference type="PANTHER" id="PTHR39394">
    <property type="entry name" value="YALI0E31793P"/>
    <property type="match status" value="1"/>
</dbReference>
<reference evidence="3 4" key="1">
    <citation type="journal article" date="2013" name="BMC Genomics">
        <title>Genomics-driven discovery of the pneumocandin biosynthetic gene cluster in the fungus Glarea lozoyensis.</title>
        <authorList>
            <person name="Chen L."/>
            <person name="Yue Q."/>
            <person name="Zhang X."/>
            <person name="Xiang M."/>
            <person name="Wang C."/>
            <person name="Li S."/>
            <person name="Che Y."/>
            <person name="Ortiz-Lopez F.J."/>
            <person name="Bills G.F."/>
            <person name="Liu X."/>
            <person name="An Z."/>
        </authorList>
    </citation>
    <scope>NUCLEOTIDE SEQUENCE [LARGE SCALE GENOMIC DNA]</scope>
    <source>
        <strain evidence="4">ATCC 20868 / MF5171</strain>
    </source>
</reference>
<feature type="compositionally biased region" description="Basic and acidic residues" evidence="1">
    <location>
        <begin position="41"/>
        <end position="68"/>
    </location>
</feature>
<feature type="domain" description="DnaJ homologue subfamily C member 28 conserved" evidence="2">
    <location>
        <begin position="263"/>
        <end position="332"/>
    </location>
</feature>
<evidence type="ECO:0000313" key="3">
    <source>
        <dbReference type="EMBL" id="EPE32176.1"/>
    </source>
</evidence>
<dbReference type="GeneID" id="19466362"/>
<feature type="compositionally biased region" description="Basic and acidic residues" evidence="1">
    <location>
        <begin position="78"/>
        <end position="89"/>
    </location>
</feature>
<evidence type="ECO:0000259" key="2">
    <source>
        <dbReference type="Pfam" id="PF09350"/>
    </source>
</evidence>
<dbReference type="AlphaFoldDB" id="S3DJG0"/>
<dbReference type="KEGG" id="glz:GLAREA_07309"/>
<dbReference type="OMA" id="HNANSAF"/>
<dbReference type="RefSeq" id="XP_008080188.1">
    <property type="nucleotide sequence ID" value="XM_008081997.1"/>
</dbReference>
<dbReference type="InterPro" id="IPR018961">
    <property type="entry name" value="DnaJ_homolog_subfam-C_membr-28"/>
</dbReference>
<dbReference type="HOGENOM" id="CLU_019422_1_1_1"/>
<sequence>MPARNTVIPYTCARCLRVSQKYEARTIPPRLLARSFSRHSPLRDSQQDGKVIKQEDRSSTGGHAREDAQDAASQSLGKEAEKGAMSRRLEDATEDALLEGGRAGRKAVEEAGFSEELKQRLLERIESHKFKSENAAAFAEAGLTSSAGRGSRDIAASQAWTGEEKPEDTMLRMLDDARKPLAPGLRGPAKIPRPIVDMRLRPQPKLRPGDKLANARDKTSIYAISKDTQMSDEEREKLRQELKDRFTPGARAMPNSIRGLAALANERIEDAIARGQFKNIPRGKAIVRDARADNPFLDTTEYIMNKMIQRQDIVPPWIEKQQELVKAANVFRARLRNDWTRHAARSIASRGGSLQEQMRRAEAYAASEQLHNPKKRAVEQISVPTNATSDPVMVKITQEASTSTSPTPPPSVEVSINTENGALKLAETTLSQDLRAESAIVTGSSPEPPVTRSTLPSPLPPPFRMPEWEAAEQSYLSLAVTNLNNITRSYNLMAPNLAKKPYFSLERELKSCYADVAPILAQEIKHRASRPARELVEKVGHKPGGVLERFAKDTATIYDSKRPLYGFKELWTDLFGEKRP</sequence>
<protein>
    <recommendedName>
        <fullName evidence="2">DnaJ homologue subfamily C member 28 conserved domain-containing protein</fullName>
    </recommendedName>
</protein>
<dbReference type="OrthoDB" id="1922282at2759"/>